<accession>B6JYT3</accession>
<reference evidence="1 2" key="1">
    <citation type="journal article" date="2011" name="Science">
        <title>Comparative functional genomics of the fission yeasts.</title>
        <authorList>
            <person name="Rhind N."/>
            <person name="Chen Z."/>
            <person name="Yassour M."/>
            <person name="Thompson D.A."/>
            <person name="Haas B.J."/>
            <person name="Habib N."/>
            <person name="Wapinski I."/>
            <person name="Roy S."/>
            <person name="Lin M.F."/>
            <person name="Heiman D.I."/>
            <person name="Young S.K."/>
            <person name="Furuya K."/>
            <person name="Guo Y."/>
            <person name="Pidoux A."/>
            <person name="Chen H.M."/>
            <person name="Robbertse B."/>
            <person name="Goldberg J.M."/>
            <person name="Aoki K."/>
            <person name="Bayne E.H."/>
            <person name="Berlin A.M."/>
            <person name="Desjardins C.A."/>
            <person name="Dobbs E."/>
            <person name="Dukaj L."/>
            <person name="Fan L."/>
            <person name="FitzGerald M.G."/>
            <person name="French C."/>
            <person name="Gujja S."/>
            <person name="Hansen K."/>
            <person name="Keifenheim D."/>
            <person name="Levin J.Z."/>
            <person name="Mosher R.A."/>
            <person name="Mueller C.A."/>
            <person name="Pfiffner J."/>
            <person name="Priest M."/>
            <person name="Russ C."/>
            <person name="Smialowska A."/>
            <person name="Swoboda P."/>
            <person name="Sykes S.M."/>
            <person name="Vaughn M."/>
            <person name="Vengrova S."/>
            <person name="Yoder R."/>
            <person name="Zeng Q."/>
            <person name="Allshire R."/>
            <person name="Baulcombe D."/>
            <person name="Birren B.W."/>
            <person name="Brown W."/>
            <person name="Ekwall K."/>
            <person name="Kellis M."/>
            <person name="Leatherwood J."/>
            <person name="Levin H."/>
            <person name="Margalit H."/>
            <person name="Martienssen R."/>
            <person name="Nieduszynski C.A."/>
            <person name="Spatafora J.W."/>
            <person name="Friedman N."/>
            <person name="Dalgaard J.Z."/>
            <person name="Baumann P."/>
            <person name="Niki H."/>
            <person name="Regev A."/>
            <person name="Nusbaum C."/>
        </authorList>
    </citation>
    <scope>NUCLEOTIDE SEQUENCE [LARGE SCALE GENOMIC DNA]</scope>
    <source>
        <strain evidence="2">yFS275 / FY16936</strain>
    </source>
</reference>
<dbReference type="RefSeq" id="XP_002172994.1">
    <property type="nucleotide sequence ID" value="XM_002172958.1"/>
</dbReference>
<dbReference type="OrthoDB" id="10251727at2759"/>
<dbReference type="SUPFAM" id="SSF56808">
    <property type="entry name" value="Ribosomal protein L1"/>
    <property type="match status" value="1"/>
</dbReference>
<dbReference type="STRING" id="402676.B6JYT3"/>
<organism evidence="1 2">
    <name type="scientific">Schizosaccharomyces japonicus (strain yFS275 / FY16936)</name>
    <name type="common">Fission yeast</name>
    <dbReference type="NCBI Taxonomy" id="402676"/>
    <lineage>
        <taxon>Eukaryota</taxon>
        <taxon>Fungi</taxon>
        <taxon>Dikarya</taxon>
        <taxon>Ascomycota</taxon>
        <taxon>Taphrinomycotina</taxon>
        <taxon>Schizosaccharomycetes</taxon>
        <taxon>Schizosaccharomycetales</taxon>
        <taxon>Schizosaccharomycetaceae</taxon>
        <taxon>Schizosaccharomyces</taxon>
    </lineage>
</organism>
<dbReference type="CDD" id="cd00403">
    <property type="entry name" value="Ribosomal_L1"/>
    <property type="match status" value="1"/>
</dbReference>
<dbReference type="HOGENOM" id="CLU_1001701_0_0_1"/>
<protein>
    <submittedName>
        <fullName evidence="1">U3 snoRNP-associated protein Cic1/Utp30 family protein</fullName>
    </submittedName>
</protein>
<dbReference type="Proteomes" id="UP000001744">
    <property type="component" value="Unassembled WGS sequence"/>
</dbReference>
<name>B6JYT3_SCHJY</name>
<dbReference type="OMA" id="KKDTIRH"/>
<dbReference type="InterPro" id="IPR016095">
    <property type="entry name" value="Ribosomal_uL1_3-a/b-sand"/>
</dbReference>
<dbReference type="InterPro" id="IPR028364">
    <property type="entry name" value="Ribosomal_uL1/biogenesis"/>
</dbReference>
<dbReference type="EMBL" id="KE651168">
    <property type="protein sequence ID" value="EEB06701.1"/>
    <property type="molecule type" value="Genomic_DNA"/>
</dbReference>
<keyword evidence="2" id="KW-1185">Reference proteome</keyword>
<dbReference type="VEuPathDB" id="FungiDB:SJAG_01752"/>
<sequence>MSVPISKKKKNSKSLDKVDFHQVESALKALSENCKRSNVDASKSKLWIQINTFQPVSNAKLKVPSKIFLPHRIVPLDNVCLIVKENQQKIQDQVEKEKLDEIVTTVLSIPRIKRRYKTIKEKCELRNEHKYFFADQRVIKDATVLLGKVLEQKKLKFLPISLKKDTIRHQIAKCFHSTHFKLSEGTSHIVACGLASQPTEHVLENVLAIMDVVLKKYIAKGWYAIDNITLKTSDSIAIPIWQAETDVAKRRRNVVHIQNAAPLTKKQKLALKQGKALS</sequence>
<dbReference type="Pfam" id="PF00687">
    <property type="entry name" value="Ribosomal_L1"/>
    <property type="match status" value="1"/>
</dbReference>
<dbReference type="AlphaFoldDB" id="B6JYT3"/>
<dbReference type="GeneID" id="7048183"/>
<evidence type="ECO:0000313" key="2">
    <source>
        <dbReference type="Proteomes" id="UP000001744"/>
    </source>
</evidence>
<dbReference type="eggNOG" id="KOG1685">
    <property type="taxonomic scope" value="Eukaryota"/>
</dbReference>
<dbReference type="InterPro" id="IPR023674">
    <property type="entry name" value="Ribosomal_uL1-like"/>
</dbReference>
<dbReference type="Gene3D" id="3.30.190.20">
    <property type="match status" value="1"/>
</dbReference>
<dbReference type="JaponicusDB" id="SJAG_01752"/>
<evidence type="ECO:0000313" key="1">
    <source>
        <dbReference type="EMBL" id="EEB06701.1"/>
    </source>
</evidence>
<proteinExistence type="predicted"/>
<dbReference type="Gene3D" id="3.40.50.790">
    <property type="match status" value="1"/>
</dbReference>
<gene>
    <name evidence="1" type="ORF">SJAG_01752</name>
</gene>